<dbReference type="Gene3D" id="3.30.70.100">
    <property type="match status" value="1"/>
</dbReference>
<sequence length="120" mass="13214">MTIGAETSPTESSGRCEGNVVMTELLVIAHWTIAPGQEETVRGLLPEFLAASNAEPGCISFVGYQQLDDARTIVLIERYASREAFEAHRDTPHFKELALDQIVPRLERRVVDTYDVPAAG</sequence>
<evidence type="ECO:0000313" key="3">
    <source>
        <dbReference type="Proteomes" id="UP000646749"/>
    </source>
</evidence>
<feature type="domain" description="ABM" evidence="1">
    <location>
        <begin position="25"/>
        <end position="116"/>
    </location>
</feature>
<dbReference type="EMBL" id="BONW01000011">
    <property type="protein sequence ID" value="GIG87459.1"/>
    <property type="molecule type" value="Genomic_DNA"/>
</dbReference>
<accession>A0ABQ4DYC5</accession>
<name>A0ABQ4DYC5_9ACTN</name>
<organism evidence="2 3">
    <name type="scientific">Plantactinospora endophytica</name>
    <dbReference type="NCBI Taxonomy" id="673535"/>
    <lineage>
        <taxon>Bacteria</taxon>
        <taxon>Bacillati</taxon>
        <taxon>Actinomycetota</taxon>
        <taxon>Actinomycetes</taxon>
        <taxon>Micromonosporales</taxon>
        <taxon>Micromonosporaceae</taxon>
        <taxon>Plantactinospora</taxon>
    </lineage>
</organism>
<dbReference type="SUPFAM" id="SSF54909">
    <property type="entry name" value="Dimeric alpha+beta barrel"/>
    <property type="match status" value="1"/>
</dbReference>
<dbReference type="PROSITE" id="PS51725">
    <property type="entry name" value="ABM"/>
    <property type="match status" value="1"/>
</dbReference>
<keyword evidence="3" id="KW-1185">Reference proteome</keyword>
<dbReference type="InterPro" id="IPR011008">
    <property type="entry name" value="Dimeric_a/b-barrel"/>
</dbReference>
<comment type="caution">
    <text evidence="2">The sequence shown here is derived from an EMBL/GenBank/DDBJ whole genome shotgun (WGS) entry which is preliminary data.</text>
</comment>
<dbReference type="Pfam" id="PF03992">
    <property type="entry name" value="ABM"/>
    <property type="match status" value="1"/>
</dbReference>
<protein>
    <recommendedName>
        <fullName evidence="1">ABM domain-containing protein</fullName>
    </recommendedName>
</protein>
<dbReference type="InterPro" id="IPR050744">
    <property type="entry name" value="AI-2_Isomerase_LsrG"/>
</dbReference>
<proteinExistence type="predicted"/>
<gene>
    <name evidence="2" type="ORF">Pen02_23950</name>
</gene>
<dbReference type="PANTHER" id="PTHR33336:SF3">
    <property type="entry name" value="ABM DOMAIN-CONTAINING PROTEIN"/>
    <property type="match status" value="1"/>
</dbReference>
<reference evidence="2 3" key="1">
    <citation type="submission" date="2021-01" db="EMBL/GenBank/DDBJ databases">
        <title>Whole genome shotgun sequence of Plantactinospora endophytica NBRC 110450.</title>
        <authorList>
            <person name="Komaki H."/>
            <person name="Tamura T."/>
        </authorList>
    </citation>
    <scope>NUCLEOTIDE SEQUENCE [LARGE SCALE GENOMIC DNA]</scope>
    <source>
        <strain evidence="2 3">NBRC 110450</strain>
    </source>
</reference>
<dbReference type="PANTHER" id="PTHR33336">
    <property type="entry name" value="QUINOL MONOOXYGENASE YGIN-RELATED"/>
    <property type="match status" value="1"/>
</dbReference>
<dbReference type="Proteomes" id="UP000646749">
    <property type="component" value="Unassembled WGS sequence"/>
</dbReference>
<dbReference type="InterPro" id="IPR007138">
    <property type="entry name" value="ABM_dom"/>
</dbReference>
<evidence type="ECO:0000313" key="2">
    <source>
        <dbReference type="EMBL" id="GIG87459.1"/>
    </source>
</evidence>
<evidence type="ECO:0000259" key="1">
    <source>
        <dbReference type="PROSITE" id="PS51725"/>
    </source>
</evidence>